<protein>
    <submittedName>
        <fullName evidence="2">Uncharacterized protein</fullName>
    </submittedName>
</protein>
<feature type="non-terminal residue" evidence="2">
    <location>
        <position position="1"/>
    </location>
</feature>
<name>A0ABN9QNR1_9DINO</name>
<feature type="region of interest" description="Disordered" evidence="1">
    <location>
        <begin position="1"/>
        <end position="32"/>
    </location>
</feature>
<keyword evidence="3" id="KW-1185">Reference proteome</keyword>
<gene>
    <name evidence="2" type="ORF">PCOR1329_LOCUS13569</name>
</gene>
<feature type="non-terminal residue" evidence="2">
    <location>
        <position position="58"/>
    </location>
</feature>
<accession>A0ABN9QNR1</accession>
<reference evidence="2" key="1">
    <citation type="submission" date="2023-10" db="EMBL/GenBank/DDBJ databases">
        <authorList>
            <person name="Chen Y."/>
            <person name="Shah S."/>
            <person name="Dougan E. K."/>
            <person name="Thang M."/>
            <person name="Chan C."/>
        </authorList>
    </citation>
    <scope>NUCLEOTIDE SEQUENCE [LARGE SCALE GENOMIC DNA]</scope>
</reference>
<evidence type="ECO:0000256" key="1">
    <source>
        <dbReference type="SAM" id="MobiDB-lite"/>
    </source>
</evidence>
<proteinExistence type="predicted"/>
<evidence type="ECO:0000313" key="2">
    <source>
        <dbReference type="EMBL" id="CAK0807791.1"/>
    </source>
</evidence>
<dbReference type="EMBL" id="CAUYUJ010004010">
    <property type="protein sequence ID" value="CAK0807791.1"/>
    <property type="molecule type" value="Genomic_DNA"/>
</dbReference>
<feature type="compositionally biased region" description="Low complexity" evidence="1">
    <location>
        <begin position="17"/>
        <end position="32"/>
    </location>
</feature>
<comment type="caution">
    <text evidence="2">The sequence shown here is derived from an EMBL/GenBank/DDBJ whole genome shotgun (WGS) entry which is preliminary data.</text>
</comment>
<dbReference type="Proteomes" id="UP001189429">
    <property type="component" value="Unassembled WGS sequence"/>
</dbReference>
<evidence type="ECO:0000313" key="3">
    <source>
        <dbReference type="Proteomes" id="UP001189429"/>
    </source>
</evidence>
<organism evidence="2 3">
    <name type="scientific">Prorocentrum cordatum</name>
    <dbReference type="NCBI Taxonomy" id="2364126"/>
    <lineage>
        <taxon>Eukaryota</taxon>
        <taxon>Sar</taxon>
        <taxon>Alveolata</taxon>
        <taxon>Dinophyceae</taxon>
        <taxon>Prorocentrales</taxon>
        <taxon>Prorocentraceae</taxon>
        <taxon>Prorocentrum</taxon>
    </lineage>
</organism>
<sequence length="58" mass="6117">VLPRHRVRGGGRGFQGGRQQHALRAARPAGPARGPALYALPEHRGVVRLVHGARGGHA</sequence>